<dbReference type="CDD" id="cd12152">
    <property type="entry name" value="F1-ATPase_delta"/>
    <property type="match status" value="1"/>
</dbReference>
<keyword evidence="6 8" id="KW-0139">CF(1)</keyword>
<dbReference type="GO" id="GO:0045259">
    <property type="term" value="C:proton-transporting ATP synthase complex"/>
    <property type="evidence" value="ECO:0007669"/>
    <property type="project" value="UniProtKB-KW"/>
</dbReference>
<evidence type="ECO:0000256" key="2">
    <source>
        <dbReference type="ARBA" id="ARBA00005712"/>
    </source>
</evidence>
<dbReference type="NCBIfam" id="NF009980">
    <property type="entry name" value="PRK13446.1"/>
    <property type="match status" value="1"/>
</dbReference>
<dbReference type="PANTHER" id="PTHR13822">
    <property type="entry name" value="ATP SYNTHASE DELTA/EPSILON CHAIN"/>
    <property type="match status" value="1"/>
</dbReference>
<organism evidence="13 14">
    <name type="scientific">Candidatus Falkowbacteria bacterium RIFOXYC2_FULL_48_21</name>
    <dbReference type="NCBI Taxonomy" id="1798005"/>
    <lineage>
        <taxon>Bacteria</taxon>
        <taxon>Candidatus Falkowiibacteriota</taxon>
    </lineage>
</organism>
<dbReference type="GO" id="GO:0012505">
    <property type="term" value="C:endomembrane system"/>
    <property type="evidence" value="ECO:0007669"/>
    <property type="project" value="UniProtKB-SubCell"/>
</dbReference>
<dbReference type="Gene3D" id="2.60.15.10">
    <property type="entry name" value="F0F1 ATP synthase delta/epsilon subunit, N-terminal"/>
    <property type="match status" value="1"/>
</dbReference>
<comment type="subcellular location">
    <subcellularLocation>
        <location evidence="8">Cell membrane</location>
        <topology evidence="8">Peripheral membrane protein</topology>
    </subcellularLocation>
    <subcellularLocation>
        <location evidence="1">Endomembrane system</location>
        <topology evidence="1">Peripheral membrane protein</topology>
    </subcellularLocation>
</comment>
<proteinExistence type="inferred from homology"/>
<keyword evidence="10" id="KW-0175">Coiled coil</keyword>
<dbReference type="InterPro" id="IPR001469">
    <property type="entry name" value="ATP_synth_F1_dsu/esu"/>
</dbReference>
<name>A0A1F5T9T3_9BACT</name>
<keyword evidence="3 8" id="KW-0813">Transport</keyword>
<evidence type="ECO:0000313" key="14">
    <source>
        <dbReference type="Proteomes" id="UP000178656"/>
    </source>
</evidence>
<dbReference type="HAMAP" id="MF_00530">
    <property type="entry name" value="ATP_synth_epsil_bac"/>
    <property type="match status" value="1"/>
</dbReference>
<dbReference type="GO" id="GO:0005524">
    <property type="term" value="F:ATP binding"/>
    <property type="evidence" value="ECO:0007669"/>
    <property type="project" value="UniProtKB-UniRule"/>
</dbReference>
<comment type="function">
    <text evidence="8">Produces ATP from ADP in the presence of a proton gradient across the membrane.</text>
</comment>
<dbReference type="NCBIfam" id="TIGR01216">
    <property type="entry name" value="ATP_synt_epsi"/>
    <property type="match status" value="1"/>
</dbReference>
<keyword evidence="4 8" id="KW-0406">Ion transport</keyword>
<keyword evidence="5 8" id="KW-0472">Membrane</keyword>
<dbReference type="InterPro" id="IPR020547">
    <property type="entry name" value="ATP_synth_F1_esu_C"/>
</dbReference>
<evidence type="ECO:0000313" key="13">
    <source>
        <dbReference type="EMBL" id="OGF35689.1"/>
    </source>
</evidence>
<sequence length="149" mass="16700">MRINFKIATPERVVFKDEVDSITLPTVMGEITILPNHIPLISVLKTGEITVKKGEEEFVMAVAGGFVEVLAEKVVVLADRAERSEEIDIARAEAAMERARKLRDEKNVDTVEFAALSAQIEKEMARLRVGRKQQKRVEKAQVQSLKSKV</sequence>
<dbReference type="PANTHER" id="PTHR13822:SF10">
    <property type="entry name" value="ATP SYNTHASE EPSILON CHAIN, CHLOROPLASTIC"/>
    <property type="match status" value="1"/>
</dbReference>
<comment type="similarity">
    <text evidence="2 8 9">Belongs to the ATPase epsilon chain family.</text>
</comment>
<keyword evidence="7 8" id="KW-0066">ATP synthesis</keyword>
<evidence type="ECO:0000256" key="4">
    <source>
        <dbReference type="ARBA" id="ARBA00023065"/>
    </source>
</evidence>
<keyword evidence="8" id="KW-1003">Cell membrane</keyword>
<evidence type="ECO:0000256" key="8">
    <source>
        <dbReference type="HAMAP-Rule" id="MF_00530"/>
    </source>
</evidence>
<evidence type="ECO:0000256" key="1">
    <source>
        <dbReference type="ARBA" id="ARBA00004184"/>
    </source>
</evidence>
<feature type="domain" description="ATP synthase epsilon subunit C-terminal" evidence="11">
    <location>
        <begin position="85"/>
        <end position="129"/>
    </location>
</feature>
<protein>
    <recommendedName>
        <fullName evidence="8">ATP synthase epsilon chain</fullName>
    </recommendedName>
    <alternativeName>
        <fullName evidence="8">ATP synthase F1 sector epsilon subunit</fullName>
    </alternativeName>
    <alternativeName>
        <fullName evidence="8">F-ATPase epsilon subunit</fullName>
    </alternativeName>
</protein>
<evidence type="ECO:0000256" key="10">
    <source>
        <dbReference type="SAM" id="Coils"/>
    </source>
</evidence>
<comment type="caution">
    <text evidence="13">The sequence shown here is derived from an EMBL/GenBank/DDBJ whole genome shotgun (WGS) entry which is preliminary data.</text>
</comment>
<dbReference type="Pfam" id="PF02823">
    <property type="entry name" value="ATP-synt_DE_N"/>
    <property type="match status" value="1"/>
</dbReference>
<feature type="coiled-coil region" evidence="10">
    <location>
        <begin position="82"/>
        <end position="109"/>
    </location>
</feature>
<dbReference type="GO" id="GO:0005886">
    <property type="term" value="C:plasma membrane"/>
    <property type="evidence" value="ECO:0007669"/>
    <property type="project" value="UniProtKB-SubCell"/>
</dbReference>
<evidence type="ECO:0000256" key="5">
    <source>
        <dbReference type="ARBA" id="ARBA00023136"/>
    </source>
</evidence>
<accession>A0A1F5T9T3</accession>
<evidence type="ECO:0000256" key="9">
    <source>
        <dbReference type="RuleBase" id="RU003656"/>
    </source>
</evidence>
<evidence type="ECO:0000256" key="7">
    <source>
        <dbReference type="ARBA" id="ARBA00023310"/>
    </source>
</evidence>
<evidence type="ECO:0000256" key="6">
    <source>
        <dbReference type="ARBA" id="ARBA00023196"/>
    </source>
</evidence>
<evidence type="ECO:0000259" key="12">
    <source>
        <dbReference type="Pfam" id="PF02823"/>
    </source>
</evidence>
<dbReference type="InterPro" id="IPR036771">
    <property type="entry name" value="ATPsynth_dsu/esu_N"/>
</dbReference>
<comment type="subunit">
    <text evidence="8 9">F-type ATPases have 2 components, CF(1) - the catalytic core - and CF(0) - the membrane proton channel. CF(1) has five subunits: alpha(3), beta(3), gamma(1), delta(1), epsilon(1). CF(0) has three main subunits: a, b and c.</text>
</comment>
<dbReference type="AlphaFoldDB" id="A0A1F5T9T3"/>
<reference evidence="13 14" key="1">
    <citation type="journal article" date="2016" name="Nat. Commun.">
        <title>Thousands of microbial genomes shed light on interconnected biogeochemical processes in an aquifer system.</title>
        <authorList>
            <person name="Anantharaman K."/>
            <person name="Brown C.T."/>
            <person name="Hug L.A."/>
            <person name="Sharon I."/>
            <person name="Castelle C.J."/>
            <person name="Probst A.J."/>
            <person name="Thomas B.C."/>
            <person name="Singh A."/>
            <person name="Wilkins M.J."/>
            <person name="Karaoz U."/>
            <person name="Brodie E.L."/>
            <person name="Williams K.H."/>
            <person name="Hubbard S.S."/>
            <person name="Banfield J.F."/>
        </authorList>
    </citation>
    <scope>NUCLEOTIDE SEQUENCE [LARGE SCALE GENOMIC DNA]</scope>
</reference>
<dbReference type="EMBL" id="MFGM01000045">
    <property type="protein sequence ID" value="OGF35689.1"/>
    <property type="molecule type" value="Genomic_DNA"/>
</dbReference>
<dbReference type="Pfam" id="PF00401">
    <property type="entry name" value="ATP-synt_DE"/>
    <property type="match status" value="1"/>
</dbReference>
<evidence type="ECO:0000256" key="3">
    <source>
        <dbReference type="ARBA" id="ARBA00022448"/>
    </source>
</evidence>
<feature type="domain" description="ATP synthase F1 complex delta/epsilon subunit N-terminal" evidence="12">
    <location>
        <begin position="4"/>
        <end position="81"/>
    </location>
</feature>
<evidence type="ECO:0000259" key="11">
    <source>
        <dbReference type="Pfam" id="PF00401"/>
    </source>
</evidence>
<dbReference type="InterPro" id="IPR020546">
    <property type="entry name" value="ATP_synth_F1_dsu/esu_N"/>
</dbReference>
<dbReference type="Proteomes" id="UP000178656">
    <property type="component" value="Unassembled WGS sequence"/>
</dbReference>
<dbReference type="SUPFAM" id="SSF51344">
    <property type="entry name" value="Epsilon subunit of F1F0-ATP synthase N-terminal domain"/>
    <property type="match status" value="1"/>
</dbReference>
<gene>
    <name evidence="8" type="primary">atpC</name>
    <name evidence="13" type="ORF">A2482_04510</name>
</gene>
<dbReference type="GO" id="GO:0046933">
    <property type="term" value="F:proton-transporting ATP synthase activity, rotational mechanism"/>
    <property type="evidence" value="ECO:0007669"/>
    <property type="project" value="UniProtKB-UniRule"/>
</dbReference>
<keyword evidence="8" id="KW-0375">Hydrogen ion transport</keyword>